<dbReference type="PANTHER" id="PTHR19282">
    <property type="entry name" value="TETRASPANIN"/>
    <property type="match status" value="1"/>
</dbReference>
<dbReference type="Pfam" id="PF00335">
    <property type="entry name" value="Tetraspanin"/>
    <property type="match status" value="1"/>
</dbReference>
<accession>H2XJX9</accession>
<dbReference type="GO" id="GO:0005886">
    <property type="term" value="C:plasma membrane"/>
    <property type="evidence" value="ECO:0000318"/>
    <property type="project" value="GO_Central"/>
</dbReference>
<comment type="subcellular location">
    <subcellularLocation>
        <location evidence="1 6">Membrane</location>
        <topology evidence="1 6">Multi-pass membrane protein</topology>
    </subcellularLocation>
</comment>
<protein>
    <recommendedName>
        <fullName evidence="6">Tetraspanin</fullName>
    </recommendedName>
</protein>
<evidence type="ECO:0000256" key="6">
    <source>
        <dbReference type="RuleBase" id="RU361218"/>
    </source>
</evidence>
<reference evidence="8" key="1">
    <citation type="journal article" date="2002" name="Science">
        <title>The draft genome of Ciona intestinalis: insights into chordate and vertebrate origins.</title>
        <authorList>
            <person name="Dehal P."/>
            <person name="Satou Y."/>
            <person name="Campbell R.K."/>
            <person name="Chapman J."/>
            <person name="Degnan B."/>
            <person name="De Tomaso A."/>
            <person name="Davidson B."/>
            <person name="Di Gregorio A."/>
            <person name="Gelpke M."/>
            <person name="Goodstein D.M."/>
            <person name="Harafuji N."/>
            <person name="Hastings K.E."/>
            <person name="Ho I."/>
            <person name="Hotta K."/>
            <person name="Huang W."/>
            <person name="Kawashima T."/>
            <person name="Lemaire P."/>
            <person name="Martinez D."/>
            <person name="Meinertzhagen I.A."/>
            <person name="Necula S."/>
            <person name="Nonaka M."/>
            <person name="Putnam N."/>
            <person name="Rash S."/>
            <person name="Saiga H."/>
            <person name="Satake M."/>
            <person name="Terry A."/>
            <person name="Yamada L."/>
            <person name="Wang H.G."/>
            <person name="Awazu S."/>
            <person name="Azumi K."/>
            <person name="Boore J."/>
            <person name="Branno M."/>
            <person name="Chin-Bow S."/>
            <person name="DeSantis R."/>
            <person name="Doyle S."/>
            <person name="Francino P."/>
            <person name="Keys D.N."/>
            <person name="Haga S."/>
            <person name="Hayashi H."/>
            <person name="Hino K."/>
            <person name="Imai K.S."/>
            <person name="Inaba K."/>
            <person name="Kano S."/>
            <person name="Kobayashi K."/>
            <person name="Kobayashi M."/>
            <person name="Lee B.I."/>
            <person name="Makabe K.W."/>
            <person name="Manohar C."/>
            <person name="Matassi G."/>
            <person name="Medina M."/>
            <person name="Mochizuki Y."/>
            <person name="Mount S."/>
            <person name="Morishita T."/>
            <person name="Miura S."/>
            <person name="Nakayama A."/>
            <person name="Nishizaka S."/>
            <person name="Nomoto H."/>
            <person name="Ohta F."/>
            <person name="Oishi K."/>
            <person name="Rigoutsos I."/>
            <person name="Sano M."/>
            <person name="Sasaki A."/>
            <person name="Sasakura Y."/>
            <person name="Shoguchi E."/>
            <person name="Shin-i T."/>
            <person name="Spagnuolo A."/>
            <person name="Stainier D."/>
            <person name="Suzuki M.M."/>
            <person name="Tassy O."/>
            <person name="Takatori N."/>
            <person name="Tokuoka M."/>
            <person name="Yagi K."/>
            <person name="Yoshizaki F."/>
            <person name="Wada S."/>
            <person name="Zhang C."/>
            <person name="Hyatt P.D."/>
            <person name="Larimer F."/>
            <person name="Detter C."/>
            <person name="Doggett N."/>
            <person name="Glavina T."/>
            <person name="Hawkins T."/>
            <person name="Richardson P."/>
            <person name="Lucas S."/>
            <person name="Kohara Y."/>
            <person name="Levine M."/>
            <person name="Satoh N."/>
            <person name="Rokhsar D.S."/>
        </authorList>
    </citation>
    <scope>NUCLEOTIDE SEQUENCE [LARGE SCALE GENOMIC DNA]</scope>
</reference>
<feature type="transmembrane region" description="Helical" evidence="6">
    <location>
        <begin position="12"/>
        <end position="39"/>
    </location>
</feature>
<dbReference type="InterPro" id="IPR000301">
    <property type="entry name" value="Tetraspanin_animals"/>
</dbReference>
<keyword evidence="8" id="KW-1185">Reference proteome</keyword>
<reference evidence="7" key="4">
    <citation type="submission" date="2025-09" db="UniProtKB">
        <authorList>
            <consortium name="Ensembl"/>
        </authorList>
    </citation>
    <scope>IDENTIFICATION</scope>
</reference>
<dbReference type="GeneTree" id="ENSGT00940000164476"/>
<sequence length="247" mass="27320">MAAAGKSCFPIIKYIMFLFNLLFSIGGGALLSVGVWIVVDGVSFRQILSVSNSAIFSGVWLLLFVGGLIFLLGVLGCCGALTESKCLLLMFFFVVLGVFVAEITAGIMAFIYYPKVTAYMDVSLKERYGNMKEHRITTDNWDTLQTVWKCCGINGPEDWQYSNWLIEAADATLDLEKCLQWNPNTPDIFVEYLYNEVGACCNHGGCAKKSGVYFWILGCLVIGILVIEVFGLIITCCLYKGIDTARH</sequence>
<dbReference type="HOGENOM" id="CLU_055524_4_1_1"/>
<comment type="similarity">
    <text evidence="2 6">Belongs to the tetraspanin (TM4SF) family.</text>
</comment>
<dbReference type="Proteomes" id="UP000008144">
    <property type="component" value="Chromosome 11"/>
</dbReference>
<dbReference type="InParanoid" id="H2XJX9"/>
<evidence type="ECO:0000256" key="4">
    <source>
        <dbReference type="ARBA" id="ARBA00022989"/>
    </source>
</evidence>
<dbReference type="InterPro" id="IPR018499">
    <property type="entry name" value="Tetraspanin/Peripherin"/>
</dbReference>
<dbReference type="FunFam" id="1.10.1450.10:FF:000099">
    <property type="entry name" value="Tetraspanin"/>
    <property type="match status" value="1"/>
</dbReference>
<keyword evidence="5 6" id="KW-0472">Membrane</keyword>
<dbReference type="InterPro" id="IPR018503">
    <property type="entry name" value="Tetraspanin_CS"/>
</dbReference>
<dbReference type="AlphaFoldDB" id="H2XJX9"/>
<reference evidence="7" key="2">
    <citation type="journal article" date="2008" name="Genome Biol.">
        <title>Improved genome assembly and evidence-based global gene model set for the chordate Ciona intestinalis: new insight into intron and operon populations.</title>
        <authorList>
            <person name="Satou Y."/>
            <person name="Mineta K."/>
            <person name="Ogasawara M."/>
            <person name="Sasakura Y."/>
            <person name="Shoguchi E."/>
            <person name="Ueno K."/>
            <person name="Yamada L."/>
            <person name="Matsumoto J."/>
            <person name="Wasserscheid J."/>
            <person name="Dewar K."/>
            <person name="Wiley G.B."/>
            <person name="Macmil S.L."/>
            <person name="Roe B.A."/>
            <person name="Zeller R.W."/>
            <person name="Hastings K.E."/>
            <person name="Lemaire P."/>
            <person name="Lindquist E."/>
            <person name="Endo T."/>
            <person name="Hotta K."/>
            <person name="Inaba K."/>
        </authorList>
    </citation>
    <scope>NUCLEOTIDE SEQUENCE [LARGE SCALE GENOMIC DNA]</scope>
    <source>
        <strain evidence="7">wild type</strain>
    </source>
</reference>
<dbReference type="EMBL" id="EAAA01000735">
    <property type="status" value="NOT_ANNOTATED_CDS"/>
    <property type="molecule type" value="Genomic_DNA"/>
</dbReference>
<dbReference type="Gene3D" id="1.10.1450.10">
    <property type="entry name" value="Tetraspanin"/>
    <property type="match status" value="1"/>
</dbReference>
<feature type="transmembrane region" description="Helical" evidence="6">
    <location>
        <begin position="212"/>
        <end position="239"/>
    </location>
</feature>
<dbReference type="SUPFAM" id="SSF48652">
    <property type="entry name" value="Tetraspanin"/>
    <property type="match status" value="1"/>
</dbReference>
<feature type="transmembrane region" description="Helical" evidence="6">
    <location>
        <begin position="59"/>
        <end position="81"/>
    </location>
</feature>
<name>H2XJX9_CIOIN</name>
<proteinExistence type="inferred from homology"/>
<keyword evidence="3 6" id="KW-0812">Transmembrane</keyword>
<evidence type="ECO:0000313" key="7">
    <source>
        <dbReference type="Ensembl" id="ENSCINP00000029961.1"/>
    </source>
</evidence>
<evidence type="ECO:0000256" key="2">
    <source>
        <dbReference type="ARBA" id="ARBA00006840"/>
    </source>
</evidence>
<dbReference type="InterPro" id="IPR008952">
    <property type="entry name" value="Tetraspanin_EC2_sf"/>
</dbReference>
<dbReference type="PIRSF" id="PIRSF002419">
    <property type="entry name" value="Tetraspanin"/>
    <property type="match status" value="1"/>
</dbReference>
<feature type="transmembrane region" description="Helical" evidence="6">
    <location>
        <begin position="88"/>
        <end position="113"/>
    </location>
</feature>
<dbReference type="Ensembl" id="ENSCINT00000035284.1">
    <property type="protein sequence ID" value="ENSCINP00000029961.1"/>
    <property type="gene ID" value="ENSCING00000019888.1"/>
</dbReference>
<dbReference type="PRINTS" id="PR00259">
    <property type="entry name" value="TMFOUR"/>
</dbReference>
<reference evidence="7" key="3">
    <citation type="submission" date="2025-08" db="UniProtKB">
        <authorList>
            <consortium name="Ensembl"/>
        </authorList>
    </citation>
    <scope>IDENTIFICATION</scope>
</reference>
<evidence type="ECO:0000256" key="5">
    <source>
        <dbReference type="ARBA" id="ARBA00023136"/>
    </source>
</evidence>
<dbReference type="PROSITE" id="PS00421">
    <property type="entry name" value="TM4_1"/>
    <property type="match status" value="1"/>
</dbReference>
<evidence type="ECO:0000313" key="8">
    <source>
        <dbReference type="Proteomes" id="UP000008144"/>
    </source>
</evidence>
<organism evidence="7 8">
    <name type="scientific">Ciona intestinalis</name>
    <name type="common">Transparent sea squirt</name>
    <name type="synonym">Ascidia intestinalis</name>
    <dbReference type="NCBI Taxonomy" id="7719"/>
    <lineage>
        <taxon>Eukaryota</taxon>
        <taxon>Metazoa</taxon>
        <taxon>Chordata</taxon>
        <taxon>Tunicata</taxon>
        <taxon>Ascidiacea</taxon>
        <taxon>Phlebobranchia</taxon>
        <taxon>Cionidae</taxon>
        <taxon>Ciona</taxon>
    </lineage>
</organism>
<dbReference type="PANTHER" id="PTHR19282:SF504">
    <property type="entry name" value="TETRASPANIN"/>
    <property type="match status" value="1"/>
</dbReference>
<evidence type="ECO:0000256" key="1">
    <source>
        <dbReference type="ARBA" id="ARBA00004141"/>
    </source>
</evidence>
<evidence type="ECO:0000256" key="3">
    <source>
        <dbReference type="ARBA" id="ARBA00022692"/>
    </source>
</evidence>
<keyword evidence="4 6" id="KW-1133">Transmembrane helix</keyword>